<organism evidence="2 3">
    <name type="scientific">Papaver somniferum</name>
    <name type="common">Opium poppy</name>
    <dbReference type="NCBI Taxonomy" id="3469"/>
    <lineage>
        <taxon>Eukaryota</taxon>
        <taxon>Viridiplantae</taxon>
        <taxon>Streptophyta</taxon>
        <taxon>Embryophyta</taxon>
        <taxon>Tracheophyta</taxon>
        <taxon>Spermatophyta</taxon>
        <taxon>Magnoliopsida</taxon>
        <taxon>Ranunculales</taxon>
        <taxon>Papaveraceae</taxon>
        <taxon>Papaveroideae</taxon>
        <taxon>Papaver</taxon>
    </lineage>
</organism>
<dbReference type="Pfam" id="PF08387">
    <property type="entry name" value="FBD"/>
    <property type="match status" value="1"/>
</dbReference>
<dbReference type="SMART" id="SM00579">
    <property type="entry name" value="FBD"/>
    <property type="match status" value="1"/>
</dbReference>
<protein>
    <recommendedName>
        <fullName evidence="1">FBD domain-containing protein</fullName>
    </recommendedName>
</protein>
<name>A0A4Y7LLM8_PAPSO</name>
<feature type="domain" description="FBD" evidence="1">
    <location>
        <begin position="172"/>
        <end position="250"/>
    </location>
</feature>
<dbReference type="InterPro" id="IPR050232">
    <property type="entry name" value="FBL13/AtMIF1-like"/>
</dbReference>
<evidence type="ECO:0000313" key="3">
    <source>
        <dbReference type="Proteomes" id="UP000316621"/>
    </source>
</evidence>
<dbReference type="Gramene" id="RZC85019">
    <property type="protein sequence ID" value="RZC85019"/>
    <property type="gene ID" value="C5167_047797"/>
</dbReference>
<evidence type="ECO:0000259" key="1">
    <source>
        <dbReference type="SMART" id="SM00579"/>
    </source>
</evidence>
<accession>A0A4Y7LLM8</accession>
<dbReference type="Proteomes" id="UP000316621">
    <property type="component" value="Chromosome 11"/>
</dbReference>
<keyword evidence="3" id="KW-1185">Reference proteome</keyword>
<proteinExistence type="predicted"/>
<dbReference type="PANTHER" id="PTHR31900:SF34">
    <property type="entry name" value="EMB|CAB62440.1-RELATED"/>
    <property type="match status" value="1"/>
</dbReference>
<dbReference type="EMBL" id="CM010725">
    <property type="protein sequence ID" value="RZC85019.1"/>
    <property type="molecule type" value="Genomic_DNA"/>
</dbReference>
<dbReference type="InterPro" id="IPR006566">
    <property type="entry name" value="FBD"/>
</dbReference>
<evidence type="ECO:0000313" key="2">
    <source>
        <dbReference type="EMBL" id="RZC85019.1"/>
    </source>
</evidence>
<sequence length="250" mass="28287">MYGFSISNLELSKRFFSSCPVLETLNTIGSDVQTDNHRNFTVDSLSLEKFSYTRSHKHLLPENDNVTNIIKLCAPNLEDFFCSFFLTPDYSLEISSPLSGVSFQVRLNAQKQDESAETYENLPSKEKAVYAKRMLKYLGAVSMVRDMGLSPGFLESTLTGVGDDWETGLSLPGMLSHLKYVEMEEAEGCDAELKLLSFLLRNAKVLEKVVNFFRSTVDLPDKSRVRQVEQFKDKLRAVPTASLSIKMLFY</sequence>
<gene>
    <name evidence="2" type="ORF">C5167_047797</name>
</gene>
<dbReference type="AlphaFoldDB" id="A0A4Y7LLM8"/>
<dbReference type="PANTHER" id="PTHR31900">
    <property type="entry name" value="F-BOX/RNI SUPERFAMILY PROTEIN-RELATED"/>
    <property type="match status" value="1"/>
</dbReference>
<reference evidence="2 3" key="1">
    <citation type="journal article" date="2018" name="Science">
        <title>The opium poppy genome and morphinan production.</title>
        <authorList>
            <person name="Guo L."/>
            <person name="Winzer T."/>
            <person name="Yang X."/>
            <person name="Li Y."/>
            <person name="Ning Z."/>
            <person name="He Z."/>
            <person name="Teodor R."/>
            <person name="Lu Y."/>
            <person name="Bowser T.A."/>
            <person name="Graham I.A."/>
            <person name="Ye K."/>
        </authorList>
    </citation>
    <scope>NUCLEOTIDE SEQUENCE [LARGE SCALE GENOMIC DNA]</scope>
    <source>
        <strain evidence="3">cv. HN1</strain>
        <tissue evidence="2">Leaves</tissue>
    </source>
</reference>